<evidence type="ECO:0000256" key="3">
    <source>
        <dbReference type="PROSITE-ProRule" id="PRU00221"/>
    </source>
</evidence>
<evidence type="ECO:0000313" key="5">
    <source>
        <dbReference type="EMBL" id="GFR50709.1"/>
    </source>
</evidence>
<dbReference type="Proteomes" id="UP001054857">
    <property type="component" value="Unassembled WGS sequence"/>
</dbReference>
<dbReference type="PROSITE" id="PS50294">
    <property type="entry name" value="WD_REPEATS_REGION"/>
    <property type="match status" value="1"/>
</dbReference>
<dbReference type="AlphaFoldDB" id="A0AAD3E132"/>
<dbReference type="InterPro" id="IPR001680">
    <property type="entry name" value="WD40_rpt"/>
</dbReference>
<proteinExistence type="predicted"/>
<keyword evidence="2" id="KW-0677">Repeat</keyword>
<feature type="compositionally biased region" description="Basic and acidic residues" evidence="4">
    <location>
        <begin position="17"/>
        <end position="26"/>
    </location>
</feature>
<dbReference type="EMBL" id="BMAR01000040">
    <property type="protein sequence ID" value="GFR50709.1"/>
    <property type="molecule type" value="Genomic_DNA"/>
</dbReference>
<feature type="repeat" description="WD" evidence="3">
    <location>
        <begin position="335"/>
        <end position="377"/>
    </location>
</feature>
<feature type="region of interest" description="Disordered" evidence="4">
    <location>
        <begin position="1"/>
        <end position="52"/>
    </location>
</feature>
<dbReference type="PANTHER" id="PTHR47822">
    <property type="entry name" value="CARBOHYDRATE BINDING DOMAIN CONTAINING PROTEIN"/>
    <property type="match status" value="1"/>
</dbReference>
<name>A0AAD3E132_9CHLO</name>
<reference evidence="5 6" key="1">
    <citation type="journal article" date="2021" name="Sci. Rep.">
        <title>Genome sequencing of the multicellular alga Astrephomene provides insights into convergent evolution of germ-soma differentiation.</title>
        <authorList>
            <person name="Yamashita S."/>
            <person name="Yamamoto K."/>
            <person name="Matsuzaki R."/>
            <person name="Suzuki S."/>
            <person name="Yamaguchi H."/>
            <person name="Hirooka S."/>
            <person name="Minakuchi Y."/>
            <person name="Miyagishima S."/>
            <person name="Kawachi M."/>
            <person name="Toyoda A."/>
            <person name="Nozaki H."/>
        </authorList>
    </citation>
    <scope>NUCLEOTIDE SEQUENCE [LARGE SCALE GENOMIC DNA]</scope>
    <source>
        <strain evidence="5 6">NIES-4017</strain>
    </source>
</reference>
<comment type="caution">
    <text evidence="5">The sequence shown here is derived from an EMBL/GenBank/DDBJ whole genome shotgun (WGS) entry which is preliminary data.</text>
</comment>
<feature type="compositionally biased region" description="Gly residues" evidence="4">
    <location>
        <begin position="215"/>
        <end position="231"/>
    </location>
</feature>
<dbReference type="Gene3D" id="2.130.10.10">
    <property type="entry name" value="YVTN repeat-like/Quinoprotein amine dehydrogenase"/>
    <property type="match status" value="2"/>
</dbReference>
<dbReference type="PROSITE" id="PS00678">
    <property type="entry name" value="WD_REPEATS_1"/>
    <property type="match status" value="1"/>
</dbReference>
<dbReference type="InterPro" id="IPR015943">
    <property type="entry name" value="WD40/YVTN_repeat-like_dom_sf"/>
</dbReference>
<accession>A0AAD3E132</accession>
<evidence type="ECO:0000256" key="1">
    <source>
        <dbReference type="ARBA" id="ARBA00022574"/>
    </source>
</evidence>
<sequence length="542" mass="56248">MSRVVNQPRGPGGPVRKHPEPSKHAEESEDDEYSDDGGRSADEIGKTFTYRSTLTPSEAAALESFKRRDRDDSEEELYPLPPRQRNVTYVDLRRPLRSRSLGSDWEALCMALSHSGNTLAIGGRQGVVQLLNPATLEPMDTLVMSQLLSSSSSSSSFTSSAAASTSSNAAGSSFGPNAAGSRAGAAGTATATTTARTATAGSTGAAAVGAAAGDPGQGDPSGGGGLPGGSSRGSSSADGGSAGVITSVCFRPDLPSSRMENVLLVAQGDSISHLHVGTRRLLHRCREAGNKVNTLAMRQDGEVFASAGSDYVVRVYDEASCSVCRTLDHGDGVTTNGHTNHVFALAWHPGDPQVLLSGGWDNRVLVWDLRVHRSVRSISGPHLCGDALDLQPGSCSGSSNISGSSSGAGGVLLTGSWRHSAPLQLWDLGSGRLLSNLPWWQPQQDACLPYAARFGRGQGAEGCVMAGGSGSQPVVRVYKMNDPGDVELQFSVRLDRPVHALVQLKPTQAASGPMGQSGPVLAVCCDKEIHTVSLAPGGAEAR</sequence>
<dbReference type="InterPro" id="IPR036322">
    <property type="entry name" value="WD40_repeat_dom_sf"/>
</dbReference>
<dbReference type="PROSITE" id="PS50082">
    <property type="entry name" value="WD_REPEATS_2"/>
    <property type="match status" value="1"/>
</dbReference>
<organism evidence="5 6">
    <name type="scientific">Astrephomene gubernaculifera</name>
    <dbReference type="NCBI Taxonomy" id="47775"/>
    <lineage>
        <taxon>Eukaryota</taxon>
        <taxon>Viridiplantae</taxon>
        <taxon>Chlorophyta</taxon>
        <taxon>core chlorophytes</taxon>
        <taxon>Chlorophyceae</taxon>
        <taxon>CS clade</taxon>
        <taxon>Chlamydomonadales</taxon>
        <taxon>Astrephomenaceae</taxon>
        <taxon>Astrephomene</taxon>
    </lineage>
</organism>
<dbReference type="SUPFAM" id="SSF50978">
    <property type="entry name" value="WD40 repeat-like"/>
    <property type="match status" value="1"/>
</dbReference>
<gene>
    <name evidence="5" type="ORF">Agub_g12966</name>
</gene>
<keyword evidence="6" id="KW-1185">Reference proteome</keyword>
<feature type="region of interest" description="Disordered" evidence="4">
    <location>
        <begin position="154"/>
        <end position="185"/>
    </location>
</feature>
<evidence type="ECO:0000256" key="2">
    <source>
        <dbReference type="ARBA" id="ARBA00022737"/>
    </source>
</evidence>
<dbReference type="InterPro" id="IPR019775">
    <property type="entry name" value="WD40_repeat_CS"/>
</dbReference>
<keyword evidence="1 3" id="KW-0853">WD repeat</keyword>
<dbReference type="Pfam" id="PF00400">
    <property type="entry name" value="WD40"/>
    <property type="match status" value="2"/>
</dbReference>
<dbReference type="PANTHER" id="PTHR47822:SF2">
    <property type="entry name" value="F-BOX AND WD-40 DOMAIN PROTEIN 7"/>
    <property type="match status" value="1"/>
</dbReference>
<evidence type="ECO:0000256" key="4">
    <source>
        <dbReference type="SAM" id="MobiDB-lite"/>
    </source>
</evidence>
<feature type="compositionally biased region" description="Basic and acidic residues" evidence="4">
    <location>
        <begin position="36"/>
        <end position="45"/>
    </location>
</feature>
<feature type="region of interest" description="Disordered" evidence="4">
    <location>
        <begin position="206"/>
        <end position="239"/>
    </location>
</feature>
<protein>
    <submittedName>
        <fullName evidence="5">Uncharacterized protein</fullName>
    </submittedName>
</protein>
<feature type="region of interest" description="Disordered" evidence="4">
    <location>
        <begin position="61"/>
        <end position="80"/>
    </location>
</feature>
<dbReference type="SMART" id="SM00320">
    <property type="entry name" value="WD40"/>
    <property type="match status" value="3"/>
</dbReference>
<evidence type="ECO:0000313" key="6">
    <source>
        <dbReference type="Proteomes" id="UP001054857"/>
    </source>
</evidence>